<dbReference type="PANTHER" id="PTHR35185:SF1">
    <property type="entry name" value="UPF0619 GPI-ANCHORED MEMBRANE PROTEIN C1322.10"/>
    <property type="match status" value="1"/>
</dbReference>
<dbReference type="Proteomes" id="UP001219568">
    <property type="component" value="Unassembled WGS sequence"/>
</dbReference>
<protein>
    <recommendedName>
        <fullName evidence="5">Yeast cell wall synthesis Kre9/Knh1-like N-terminal domain-containing protein</fullName>
    </recommendedName>
</protein>
<evidence type="ECO:0000313" key="6">
    <source>
        <dbReference type="EMBL" id="KAJ6052461.1"/>
    </source>
</evidence>
<reference evidence="6" key="2">
    <citation type="submission" date="2023-01" db="EMBL/GenBank/DDBJ databases">
        <authorList>
            <person name="Petersen C."/>
        </authorList>
    </citation>
    <scope>NUCLEOTIDE SEQUENCE</scope>
    <source>
        <strain evidence="6">IBT 15450</strain>
    </source>
</reference>
<feature type="region of interest" description="Disordered" evidence="2">
    <location>
        <begin position="158"/>
        <end position="179"/>
    </location>
</feature>
<keyword evidence="7" id="KW-1185">Reference proteome</keyword>
<evidence type="ECO:0000256" key="3">
    <source>
        <dbReference type="SAM" id="Phobius"/>
    </source>
</evidence>
<evidence type="ECO:0000259" key="5">
    <source>
        <dbReference type="Pfam" id="PF10342"/>
    </source>
</evidence>
<feature type="domain" description="Yeast cell wall synthesis Kre9/Knh1-like N-terminal" evidence="5">
    <location>
        <begin position="22"/>
        <end position="113"/>
    </location>
</feature>
<keyword evidence="3" id="KW-0812">Transmembrane</keyword>
<feature type="region of interest" description="Disordered" evidence="2">
    <location>
        <begin position="116"/>
        <end position="143"/>
    </location>
</feature>
<keyword evidence="3" id="KW-1133">Transmembrane helix</keyword>
<gene>
    <name evidence="6" type="ORF">N7460_002995</name>
</gene>
<dbReference type="InterPro" id="IPR052479">
    <property type="entry name" value="GPI-anchor_Adhesion_Reg"/>
</dbReference>
<evidence type="ECO:0000256" key="1">
    <source>
        <dbReference type="ARBA" id="ARBA00022729"/>
    </source>
</evidence>
<reference evidence="6" key="1">
    <citation type="journal article" date="2023" name="IMA Fungus">
        <title>Comparative genomic study of the Penicillium genus elucidates a diverse pangenome and 15 lateral gene transfer events.</title>
        <authorList>
            <person name="Petersen C."/>
            <person name="Sorensen T."/>
            <person name="Nielsen M.R."/>
            <person name="Sondergaard T.E."/>
            <person name="Sorensen J.L."/>
            <person name="Fitzpatrick D.A."/>
            <person name="Frisvad J.C."/>
            <person name="Nielsen K.L."/>
        </authorList>
    </citation>
    <scope>NUCLEOTIDE SEQUENCE</scope>
    <source>
        <strain evidence="6">IBT 15450</strain>
    </source>
</reference>
<evidence type="ECO:0000313" key="7">
    <source>
        <dbReference type="Proteomes" id="UP001219568"/>
    </source>
</evidence>
<keyword evidence="3" id="KW-0472">Membrane</keyword>
<accession>A0AAD6IL18</accession>
<comment type="caution">
    <text evidence="6">The sequence shown here is derived from an EMBL/GenBank/DDBJ whole genome shotgun (WGS) entry which is preliminary data.</text>
</comment>
<feature type="chain" id="PRO_5041965949" description="Yeast cell wall synthesis Kre9/Knh1-like N-terminal domain-containing protein" evidence="4">
    <location>
        <begin position="18"/>
        <end position="377"/>
    </location>
</feature>
<feature type="signal peptide" evidence="4">
    <location>
        <begin position="1"/>
        <end position="17"/>
    </location>
</feature>
<dbReference type="Pfam" id="PF10342">
    <property type="entry name" value="Kre9_KNH"/>
    <property type="match status" value="1"/>
</dbReference>
<dbReference type="EMBL" id="JAQJZL010000002">
    <property type="protein sequence ID" value="KAJ6052461.1"/>
    <property type="molecule type" value="Genomic_DNA"/>
</dbReference>
<evidence type="ECO:0000256" key="4">
    <source>
        <dbReference type="SAM" id="SignalP"/>
    </source>
</evidence>
<feature type="region of interest" description="Disordered" evidence="2">
    <location>
        <begin position="320"/>
        <end position="348"/>
    </location>
</feature>
<dbReference type="InterPro" id="IPR018466">
    <property type="entry name" value="Kre9/Knh1-like_N"/>
</dbReference>
<dbReference type="AlphaFoldDB" id="A0AAD6IL18"/>
<sequence length="377" mass="41333">MRVNVVSLVALATTAAGLVVTSPRIGEKIDPDRPLTIKWQSVQTDPDTFTIELVNQNVYPSTTEIVAENVDSSKGSYTVKSKSFTDVDVGKGYQINFLSNSNGILAQSQQFGVTAPGALSSSSSGKETSTASETSSGSTSMLSSTASTSEITSTSASSSTASSISSTTYSPTSASTPTSSQISSTSFFPYNIFHNTVSSHNAYRFHVFASLFFNIYTYNFFYQLIRVYIYTYKSVLHFFYQAIFHLINLYISFFLNLYFEHNLFYFISFHPIFHIKCPFKHYPWLVMQAALAVKTTLHFHRYIDNQRLTIFIESSSTTTSTTMSKTHTSTSTTTHHTTSTRTSTASESATTTSNAAAILMPPAQAGGLFLGLFALAL</sequence>
<feature type="transmembrane region" description="Helical" evidence="3">
    <location>
        <begin position="205"/>
        <end position="225"/>
    </location>
</feature>
<feature type="transmembrane region" description="Helical" evidence="3">
    <location>
        <begin position="237"/>
        <end position="259"/>
    </location>
</feature>
<keyword evidence="1 4" id="KW-0732">Signal</keyword>
<proteinExistence type="predicted"/>
<feature type="compositionally biased region" description="Low complexity" evidence="2">
    <location>
        <begin position="117"/>
        <end position="143"/>
    </location>
</feature>
<organism evidence="6 7">
    <name type="scientific">Penicillium canescens</name>
    <dbReference type="NCBI Taxonomy" id="5083"/>
    <lineage>
        <taxon>Eukaryota</taxon>
        <taxon>Fungi</taxon>
        <taxon>Dikarya</taxon>
        <taxon>Ascomycota</taxon>
        <taxon>Pezizomycotina</taxon>
        <taxon>Eurotiomycetes</taxon>
        <taxon>Eurotiomycetidae</taxon>
        <taxon>Eurotiales</taxon>
        <taxon>Aspergillaceae</taxon>
        <taxon>Penicillium</taxon>
    </lineage>
</organism>
<dbReference type="PANTHER" id="PTHR35185">
    <property type="entry name" value="SERINE/THREONINE-RICH PROTEIN ADG2-RELATED"/>
    <property type="match status" value="1"/>
</dbReference>
<name>A0AAD6IL18_PENCN</name>
<evidence type="ECO:0000256" key="2">
    <source>
        <dbReference type="SAM" id="MobiDB-lite"/>
    </source>
</evidence>